<dbReference type="OrthoDB" id="383088at2157"/>
<dbReference type="EMBL" id="QGMY01000004">
    <property type="protein sequence ID" value="PWR73026.1"/>
    <property type="molecule type" value="Genomic_DNA"/>
</dbReference>
<organism evidence="3 4">
    <name type="scientific">Methanospirillum lacunae</name>
    <dbReference type="NCBI Taxonomy" id="668570"/>
    <lineage>
        <taxon>Archaea</taxon>
        <taxon>Methanobacteriati</taxon>
        <taxon>Methanobacteriota</taxon>
        <taxon>Stenosarchaea group</taxon>
        <taxon>Methanomicrobia</taxon>
        <taxon>Methanomicrobiales</taxon>
        <taxon>Methanospirillaceae</taxon>
        <taxon>Methanospirillum</taxon>
    </lineage>
</organism>
<evidence type="ECO:0000313" key="4">
    <source>
        <dbReference type="Proteomes" id="UP000245657"/>
    </source>
</evidence>
<dbReference type="GeneID" id="97550039"/>
<keyword evidence="4" id="KW-1185">Reference proteome</keyword>
<reference evidence="3 4" key="1">
    <citation type="submission" date="2018-05" db="EMBL/GenBank/DDBJ databases">
        <title>Draft genome of Methanospirillum lacunae Ki8-1.</title>
        <authorList>
            <person name="Dueholm M.S."/>
            <person name="Nielsen P.H."/>
            <person name="Bakmann L.F."/>
            <person name="Otzen D.E."/>
        </authorList>
    </citation>
    <scope>NUCLEOTIDE SEQUENCE [LARGE SCALE GENOMIC DNA]</scope>
    <source>
        <strain evidence="3 4">Ki8-1</strain>
    </source>
</reference>
<evidence type="ECO:0000256" key="1">
    <source>
        <dbReference type="SAM" id="Coils"/>
    </source>
</evidence>
<keyword evidence="1" id="KW-0175">Coiled coil</keyword>
<feature type="transmembrane region" description="Helical" evidence="2">
    <location>
        <begin position="137"/>
        <end position="155"/>
    </location>
</feature>
<gene>
    <name evidence="3" type="ORF">DK846_05435</name>
</gene>
<comment type="caution">
    <text evidence="3">The sequence shown here is derived from an EMBL/GenBank/DDBJ whole genome shotgun (WGS) entry which is preliminary data.</text>
</comment>
<keyword evidence="2" id="KW-0812">Transmembrane</keyword>
<dbReference type="Proteomes" id="UP000245657">
    <property type="component" value="Unassembled WGS sequence"/>
</dbReference>
<name>A0A2V2N5K1_9EURY</name>
<accession>A0A2V2N5K1</accession>
<feature type="coiled-coil region" evidence="1">
    <location>
        <begin position="42"/>
        <end position="69"/>
    </location>
</feature>
<evidence type="ECO:0000256" key="2">
    <source>
        <dbReference type="SAM" id="Phobius"/>
    </source>
</evidence>
<sequence length="159" mass="17870">MGSDKIEKRLPDDIITLIDQEASLNGISRQDVVSRLIAAVKESNLAEENRELKRENEFLHKQQKENQSDIQFLRDEMSKLSSGLTSLTLTLGEGRVNDAQKSTIDLLSIQIQKISEEVNQLKTVNPDDNQTIIEKNLPLIMVSILAGLLLIYLIIGKVM</sequence>
<keyword evidence="2" id="KW-1133">Transmembrane helix</keyword>
<dbReference type="RefSeq" id="WP_109967927.1">
    <property type="nucleotide sequence ID" value="NZ_CP176093.1"/>
</dbReference>
<protein>
    <submittedName>
        <fullName evidence="3">Uncharacterized protein</fullName>
    </submittedName>
</protein>
<evidence type="ECO:0000313" key="3">
    <source>
        <dbReference type="EMBL" id="PWR73026.1"/>
    </source>
</evidence>
<dbReference type="AlphaFoldDB" id="A0A2V2N5K1"/>
<keyword evidence="2" id="KW-0472">Membrane</keyword>
<proteinExistence type="predicted"/>